<comment type="similarity">
    <text evidence="3">Belongs to the DNase II family.</text>
</comment>
<evidence type="ECO:0000256" key="15">
    <source>
        <dbReference type="ARBA" id="ARBA00041393"/>
    </source>
</evidence>
<evidence type="ECO:0000256" key="17">
    <source>
        <dbReference type="ARBA" id="ARBA00043033"/>
    </source>
</evidence>
<evidence type="ECO:0000313" key="20">
    <source>
        <dbReference type="Ensembl" id="ENSPMEP00000029362.1"/>
    </source>
</evidence>
<evidence type="ECO:0000256" key="11">
    <source>
        <dbReference type="ARBA" id="ARBA00023157"/>
    </source>
</evidence>
<feature type="chain" id="PRO_5017423204" description="Deoxyribonuclease-2-alpha" evidence="19">
    <location>
        <begin position="18"/>
        <end position="374"/>
    </location>
</feature>
<keyword evidence="21" id="KW-1185">Reference proteome</keyword>
<keyword evidence="5" id="KW-0217">Developmental protein</keyword>
<evidence type="ECO:0000256" key="7">
    <source>
        <dbReference type="ARBA" id="ARBA00022722"/>
    </source>
</evidence>
<evidence type="ECO:0000256" key="12">
    <source>
        <dbReference type="ARBA" id="ARBA00023180"/>
    </source>
</evidence>
<evidence type="ECO:0000256" key="14">
    <source>
        <dbReference type="ARBA" id="ARBA00039868"/>
    </source>
</evidence>
<evidence type="ECO:0000256" key="19">
    <source>
        <dbReference type="SAM" id="SignalP"/>
    </source>
</evidence>
<comment type="function">
    <text evidence="18">Hydrolyzes DNA under acidic conditions with a preference for double-stranded DNA. Plays a major role in the clearance of nucleic acids generated through apoptosis, hence preventing autoinflammation. Necessary for proper fetal development and for definitive erythropoiesis in fetal liver and bone marrow, where it degrades nuclear DNA expelled from erythroid precursor cells.</text>
</comment>
<keyword evidence="12" id="KW-0325">Glycoprotein</keyword>
<keyword evidence="7" id="KW-0540">Nuclease</keyword>
<evidence type="ECO:0000256" key="10">
    <source>
        <dbReference type="ARBA" id="ARBA00022801"/>
    </source>
</evidence>
<dbReference type="Ensembl" id="ENSPMET00000031961.1">
    <property type="protein sequence ID" value="ENSPMEP00000029362.1"/>
    <property type="gene ID" value="ENSPMEG00000015063.1"/>
</dbReference>
<sequence length="374" mass="43114">MWSFLLVFGLLCWGSHGSVTCKNDLNVEVDWYILYKMPRMDHISSGSTTGTEYFYIDSSGRNEELSNINSPNGVLGNTLRPLFRPIRNMVPSALHIHFLQSTYIDQPPGCGADPKRFGHSKGLVMVDRTGTGVWILHSTPRFPFRRDQNNFWPNSGNKHAQTFICVTFNYNQFTTIGTHLQYINAFPFEHYIPDNFHEELKNVVKWTEGSPYISDKVEVSLLTSNRNQGFKVFAKQANEDEEDLYLSIAKDIRSDVYAQTWGCQPKRSLSYCSTDISVINVEDIAVGNRWTWKPKLDHSKWCVAKDQNTHWTCIADMNRAVSQYERFGGALCIHLEKTPKDINLLSKLSECFRHFGAKWKPKWKYKNVQKVNFA</sequence>
<reference evidence="20" key="1">
    <citation type="submission" date="2025-08" db="UniProtKB">
        <authorList>
            <consortium name="Ensembl"/>
        </authorList>
    </citation>
    <scope>IDENTIFICATION</scope>
</reference>
<feature type="signal peptide" evidence="19">
    <location>
        <begin position="1"/>
        <end position="17"/>
    </location>
</feature>
<dbReference type="Pfam" id="PF03265">
    <property type="entry name" value="DNase_II"/>
    <property type="match status" value="1"/>
</dbReference>
<keyword evidence="6" id="KW-0053">Apoptosis</keyword>
<evidence type="ECO:0000256" key="18">
    <source>
        <dbReference type="ARBA" id="ARBA00045381"/>
    </source>
</evidence>
<evidence type="ECO:0000313" key="21">
    <source>
        <dbReference type="Proteomes" id="UP000261480"/>
    </source>
</evidence>
<keyword evidence="13" id="KW-0458">Lysosome</keyword>
<dbReference type="Proteomes" id="UP000261480">
    <property type="component" value="Unplaced"/>
</dbReference>
<keyword evidence="10" id="KW-0378">Hydrolase</keyword>
<accession>A0A3B3YPT3</accession>
<dbReference type="CDD" id="cd09120">
    <property type="entry name" value="PLDc_DNaseII_1"/>
    <property type="match status" value="1"/>
</dbReference>
<evidence type="ECO:0000256" key="2">
    <source>
        <dbReference type="ARBA" id="ARBA00004371"/>
    </source>
</evidence>
<dbReference type="GO" id="GO:0004531">
    <property type="term" value="F:deoxyribonuclease II activity"/>
    <property type="evidence" value="ECO:0007669"/>
    <property type="project" value="UniProtKB-EC"/>
</dbReference>
<dbReference type="InterPro" id="IPR004947">
    <property type="entry name" value="DNase_II"/>
</dbReference>
<dbReference type="STRING" id="48701.ENSPMEP00000029362"/>
<evidence type="ECO:0000256" key="1">
    <source>
        <dbReference type="ARBA" id="ARBA00000447"/>
    </source>
</evidence>
<dbReference type="AlphaFoldDB" id="A0A3B3YPT3"/>
<comment type="catalytic activity">
    <reaction evidence="1">
        <text>Endonucleolytic cleavage to nucleoside 3'-phosphates and 3'-phosphooligonucleotide end-products.</text>
        <dbReference type="EC" id="3.1.22.1"/>
    </reaction>
</comment>
<name>A0A3B3YPT3_9TELE</name>
<evidence type="ECO:0000256" key="6">
    <source>
        <dbReference type="ARBA" id="ARBA00022703"/>
    </source>
</evidence>
<comment type="subcellular location">
    <subcellularLocation>
        <location evidence="2">Lysosome</location>
    </subcellularLocation>
</comment>
<evidence type="ECO:0000256" key="13">
    <source>
        <dbReference type="ARBA" id="ARBA00023228"/>
    </source>
</evidence>
<evidence type="ECO:0000256" key="4">
    <source>
        <dbReference type="ARBA" id="ARBA00012036"/>
    </source>
</evidence>
<keyword evidence="11" id="KW-1015">Disulfide bond</keyword>
<evidence type="ECO:0000256" key="5">
    <source>
        <dbReference type="ARBA" id="ARBA00022473"/>
    </source>
</evidence>
<dbReference type="PANTHER" id="PTHR10858">
    <property type="entry name" value="DEOXYRIBONUCLEASE II"/>
    <property type="match status" value="1"/>
</dbReference>
<evidence type="ECO:0000256" key="8">
    <source>
        <dbReference type="ARBA" id="ARBA00022729"/>
    </source>
</evidence>
<organism evidence="20 21">
    <name type="scientific">Poecilia mexicana</name>
    <dbReference type="NCBI Taxonomy" id="48701"/>
    <lineage>
        <taxon>Eukaryota</taxon>
        <taxon>Metazoa</taxon>
        <taxon>Chordata</taxon>
        <taxon>Craniata</taxon>
        <taxon>Vertebrata</taxon>
        <taxon>Euteleostomi</taxon>
        <taxon>Actinopterygii</taxon>
        <taxon>Neopterygii</taxon>
        <taxon>Teleostei</taxon>
        <taxon>Neoteleostei</taxon>
        <taxon>Acanthomorphata</taxon>
        <taxon>Ovalentaria</taxon>
        <taxon>Atherinomorphae</taxon>
        <taxon>Cyprinodontiformes</taxon>
        <taxon>Poeciliidae</taxon>
        <taxon>Poeciliinae</taxon>
        <taxon>Poecilia</taxon>
    </lineage>
</organism>
<evidence type="ECO:0000256" key="9">
    <source>
        <dbReference type="ARBA" id="ARBA00022759"/>
    </source>
</evidence>
<keyword evidence="8 19" id="KW-0732">Signal</keyword>
<dbReference type="PANTHER" id="PTHR10858:SF9">
    <property type="entry name" value="DEOXYRIBONUCLEASE-2-ALPHA"/>
    <property type="match status" value="1"/>
</dbReference>
<evidence type="ECO:0000256" key="3">
    <source>
        <dbReference type="ARBA" id="ARBA00007527"/>
    </source>
</evidence>
<evidence type="ECO:0000256" key="16">
    <source>
        <dbReference type="ARBA" id="ARBA00041918"/>
    </source>
</evidence>
<keyword evidence="9" id="KW-0255">Endonuclease</keyword>
<proteinExistence type="inferred from homology"/>
<protein>
    <recommendedName>
        <fullName evidence="14">Deoxyribonuclease-2-alpha</fullName>
        <ecNumber evidence="4">3.1.22.1</ecNumber>
    </recommendedName>
    <alternativeName>
        <fullName evidence="15">Acid DNase</fullName>
    </alternativeName>
    <alternativeName>
        <fullName evidence="17">Deoxyribonuclease II alpha</fullName>
    </alternativeName>
    <alternativeName>
        <fullName evidence="16">Lysosomal DNase II</fullName>
    </alternativeName>
</protein>
<dbReference type="EC" id="3.1.22.1" evidence="4"/>
<dbReference type="GO" id="GO:0005764">
    <property type="term" value="C:lysosome"/>
    <property type="evidence" value="ECO:0007669"/>
    <property type="project" value="UniProtKB-SubCell"/>
</dbReference>
<dbReference type="GO" id="GO:0006309">
    <property type="term" value="P:apoptotic DNA fragmentation"/>
    <property type="evidence" value="ECO:0007669"/>
    <property type="project" value="TreeGrafter"/>
</dbReference>
<reference evidence="20" key="2">
    <citation type="submission" date="2025-09" db="UniProtKB">
        <authorList>
            <consortium name="Ensembl"/>
        </authorList>
    </citation>
    <scope>IDENTIFICATION</scope>
</reference>